<evidence type="ECO:0000313" key="2">
    <source>
        <dbReference type="Proteomes" id="UP001385951"/>
    </source>
</evidence>
<sequence length="154" mass="17422">MPTAAQSFKSAYMAFCKNDYDKSLDLYQKCIKKLVKDERLTQGLPAISPSDEIPQELLGVAFHQLTSFFRDGTYSQESAPDAYKLINSFRPGGNKEYPRFTTPEQQLLLKAIQINAGLTLGLIAWDKKDRATAAKRYKEVIDLACYSCTMGHRR</sequence>
<protein>
    <submittedName>
        <fullName evidence="1">Uncharacterized protein</fullName>
    </submittedName>
</protein>
<gene>
    <name evidence="1" type="ORF">QCA50_004280</name>
</gene>
<comment type="caution">
    <text evidence="1">The sequence shown here is derived from an EMBL/GenBank/DDBJ whole genome shotgun (WGS) entry which is preliminary data.</text>
</comment>
<evidence type="ECO:0000313" key="1">
    <source>
        <dbReference type="EMBL" id="KAK7692647.1"/>
    </source>
</evidence>
<organism evidence="1 2">
    <name type="scientific">Cerrena zonata</name>
    <dbReference type="NCBI Taxonomy" id="2478898"/>
    <lineage>
        <taxon>Eukaryota</taxon>
        <taxon>Fungi</taxon>
        <taxon>Dikarya</taxon>
        <taxon>Basidiomycota</taxon>
        <taxon>Agaricomycotina</taxon>
        <taxon>Agaricomycetes</taxon>
        <taxon>Polyporales</taxon>
        <taxon>Cerrenaceae</taxon>
        <taxon>Cerrena</taxon>
    </lineage>
</organism>
<dbReference type="EMBL" id="JASBNA010000004">
    <property type="protein sequence ID" value="KAK7692647.1"/>
    <property type="molecule type" value="Genomic_DNA"/>
</dbReference>
<keyword evidence="2" id="KW-1185">Reference proteome</keyword>
<dbReference type="AlphaFoldDB" id="A0AAW0GJ05"/>
<reference evidence="1 2" key="1">
    <citation type="submission" date="2022-09" db="EMBL/GenBank/DDBJ databases">
        <authorList>
            <person name="Palmer J.M."/>
        </authorList>
    </citation>
    <scope>NUCLEOTIDE SEQUENCE [LARGE SCALE GENOMIC DNA]</scope>
    <source>
        <strain evidence="1 2">DSM 7382</strain>
    </source>
</reference>
<dbReference type="Proteomes" id="UP001385951">
    <property type="component" value="Unassembled WGS sequence"/>
</dbReference>
<proteinExistence type="predicted"/>
<name>A0AAW0GJ05_9APHY</name>
<accession>A0AAW0GJ05</accession>